<dbReference type="InterPro" id="IPR036388">
    <property type="entry name" value="WH-like_DNA-bd_sf"/>
</dbReference>
<dbReference type="InterPro" id="IPR036390">
    <property type="entry name" value="WH_DNA-bd_sf"/>
</dbReference>
<evidence type="ECO:0000313" key="3">
    <source>
        <dbReference type="Proteomes" id="UP001190465"/>
    </source>
</evidence>
<dbReference type="EMBL" id="OY726397">
    <property type="protein sequence ID" value="CAJ1501447.1"/>
    <property type="molecule type" value="Genomic_DNA"/>
</dbReference>
<name>A0ABM9LM66_9MYCO</name>
<dbReference type="PANTHER" id="PTHR33164">
    <property type="entry name" value="TRANSCRIPTIONAL REGULATOR, MARR FAMILY"/>
    <property type="match status" value="1"/>
</dbReference>
<dbReference type="PANTHER" id="PTHR33164:SF43">
    <property type="entry name" value="HTH-TYPE TRANSCRIPTIONAL REPRESSOR YETL"/>
    <property type="match status" value="1"/>
</dbReference>
<accession>A0ABM9LM66</accession>
<dbReference type="SMART" id="SM00347">
    <property type="entry name" value="HTH_MARR"/>
    <property type="match status" value="1"/>
</dbReference>
<dbReference type="Gene3D" id="1.10.10.10">
    <property type="entry name" value="Winged helix-like DNA-binding domain superfamily/Winged helix DNA-binding domain"/>
    <property type="match status" value="1"/>
</dbReference>
<dbReference type="InterPro" id="IPR000835">
    <property type="entry name" value="HTH_MarR-typ"/>
</dbReference>
<evidence type="ECO:0000259" key="1">
    <source>
        <dbReference type="PROSITE" id="PS50995"/>
    </source>
</evidence>
<reference evidence="2 3" key="1">
    <citation type="submission" date="2023-08" db="EMBL/GenBank/DDBJ databases">
        <authorList>
            <person name="Folkvardsen B D."/>
            <person name="Norman A."/>
        </authorList>
    </citation>
    <scope>NUCLEOTIDE SEQUENCE [LARGE SCALE GENOMIC DNA]</scope>
    <source>
        <strain evidence="2 3">Mu0053</strain>
    </source>
</reference>
<proteinExistence type="predicted"/>
<protein>
    <submittedName>
        <fullName evidence="2">Helix-turn-helix domain-containing protein</fullName>
    </submittedName>
</protein>
<dbReference type="PROSITE" id="PS50995">
    <property type="entry name" value="HTH_MARR_2"/>
    <property type="match status" value="1"/>
</dbReference>
<organism evidence="2 3">
    <name type="scientific">[Mycobacterium] burgundiense</name>
    <dbReference type="NCBI Taxonomy" id="3064286"/>
    <lineage>
        <taxon>Bacteria</taxon>
        <taxon>Bacillati</taxon>
        <taxon>Actinomycetota</taxon>
        <taxon>Actinomycetes</taxon>
        <taxon>Mycobacteriales</taxon>
        <taxon>Mycobacteriaceae</taxon>
        <taxon>Mycolicibacterium</taxon>
    </lineage>
</organism>
<dbReference type="Pfam" id="PF12802">
    <property type="entry name" value="MarR_2"/>
    <property type="match status" value="1"/>
</dbReference>
<keyword evidence="3" id="KW-1185">Reference proteome</keyword>
<dbReference type="InterPro" id="IPR039422">
    <property type="entry name" value="MarR/SlyA-like"/>
</dbReference>
<evidence type="ECO:0000313" key="2">
    <source>
        <dbReference type="EMBL" id="CAJ1501447.1"/>
    </source>
</evidence>
<dbReference type="SUPFAM" id="SSF46785">
    <property type="entry name" value="Winged helix' DNA-binding domain"/>
    <property type="match status" value="1"/>
</dbReference>
<dbReference type="RefSeq" id="WP_308482115.1">
    <property type="nucleotide sequence ID" value="NZ_OY726397.1"/>
</dbReference>
<dbReference type="Proteomes" id="UP001190465">
    <property type="component" value="Chromosome"/>
</dbReference>
<feature type="domain" description="HTH marR-type" evidence="1">
    <location>
        <begin position="16"/>
        <end position="148"/>
    </location>
</feature>
<gene>
    <name evidence="2" type="ORF">MU0053_001929</name>
</gene>
<sequence length="160" mass="16610">MADTLDGPSTASLAATRELAVALHDLSWRIGRFGPAQVGLEPLPASELAVLRTVMDQPGRSVSDIAATLSMQTSNVSAAVRSLTARGLVDKRTDDHDRRVSLLRPTARALADREAIEDAVATTVSTALAEIPAAQVATLQAAIPALRALTLAVGTPVAQP</sequence>